<dbReference type="Pfam" id="PF11734">
    <property type="entry name" value="TilS_C"/>
    <property type="match status" value="1"/>
</dbReference>
<keyword evidence="5 8" id="KW-0547">Nucleotide-binding</keyword>
<sequence>MIDSALKTIIENNMFHKGDRVIVAVSGGPDSIALLHVLYKLKEELHISLYVAHINHGLRGIESDKDEEYVGKVCKDLNIEFRSKKVDINEISRLRNMSSESAGREVRYEFFKELVKRFSAQKVAIAHNANDQAETILMRIMRGTGMDGLIGIRPVRDDIFVRPLINCTRDEIEQYCLENKLNPRIDKTNLEAIYSRNKVRLQLIPYIQENFNKDIIQGLNRLSDTIKIDNDYIEAISKEKYKKYCDTNEEKVIISKEAFWEHQSIITRIIRLAIQNLVGNLYNFERIHIYDIIRIQRCSTGKELNLPGNVYSINNYGDIVITRDKKQNIKARSEEYILCNGVNVIEDANIKVSIRVINMEEKTDFKHNKWIKYFDYDKIKGDITLRFRRDGDRFTPLGMSGSKKLKDLFIDLKIPKEERNEIPLICFGASIAWITGYRVSEIFKVDENTKNILEVKIEREEF</sequence>
<comment type="similarity">
    <text evidence="8">Belongs to the tRNA(Ile)-lysidine synthase family.</text>
</comment>
<dbReference type="CDD" id="cd01992">
    <property type="entry name" value="TilS_N"/>
    <property type="match status" value="1"/>
</dbReference>
<dbReference type="STRING" id="1121326.CLMAG_01390"/>
<keyword evidence="3 8" id="KW-0436">Ligase</keyword>
<dbReference type="InterPro" id="IPR020825">
    <property type="entry name" value="Phe-tRNA_synthase-like_B3/B4"/>
</dbReference>
<evidence type="ECO:0000256" key="3">
    <source>
        <dbReference type="ARBA" id="ARBA00022598"/>
    </source>
</evidence>
<dbReference type="Proteomes" id="UP000076603">
    <property type="component" value="Unassembled WGS sequence"/>
</dbReference>
<dbReference type="InterPro" id="IPR011063">
    <property type="entry name" value="TilS/TtcA_N"/>
</dbReference>
<protein>
    <recommendedName>
        <fullName evidence="8">tRNA(Ile)-lysidine synthase</fullName>
        <ecNumber evidence="8">6.3.4.19</ecNumber>
    </recommendedName>
    <alternativeName>
        <fullName evidence="8">tRNA(Ile)-2-lysyl-cytidine synthase</fullName>
    </alternativeName>
    <alternativeName>
        <fullName evidence="8">tRNA(Ile)-lysidine synthetase</fullName>
    </alternativeName>
</protein>
<proteinExistence type="inferred from homology"/>
<dbReference type="NCBIfam" id="TIGR02432">
    <property type="entry name" value="lysidine_TilS_N"/>
    <property type="match status" value="1"/>
</dbReference>
<evidence type="ECO:0000256" key="1">
    <source>
        <dbReference type="ARBA" id="ARBA00004496"/>
    </source>
</evidence>
<organism evidence="10 11">
    <name type="scientific">Clostridium magnum DSM 2767</name>
    <dbReference type="NCBI Taxonomy" id="1121326"/>
    <lineage>
        <taxon>Bacteria</taxon>
        <taxon>Bacillati</taxon>
        <taxon>Bacillota</taxon>
        <taxon>Clostridia</taxon>
        <taxon>Eubacteriales</taxon>
        <taxon>Clostridiaceae</taxon>
        <taxon>Clostridium</taxon>
    </lineage>
</organism>
<evidence type="ECO:0000259" key="9">
    <source>
        <dbReference type="SMART" id="SM00977"/>
    </source>
</evidence>
<dbReference type="GO" id="GO:0006400">
    <property type="term" value="P:tRNA modification"/>
    <property type="evidence" value="ECO:0007669"/>
    <property type="project" value="UniProtKB-UniRule"/>
</dbReference>
<dbReference type="Gene3D" id="3.50.40.10">
    <property type="entry name" value="Phenylalanyl-trna Synthetase, Chain B, domain 3"/>
    <property type="match status" value="1"/>
</dbReference>
<dbReference type="SUPFAM" id="SSF82829">
    <property type="entry name" value="MesJ substrate recognition domain-like"/>
    <property type="match status" value="1"/>
</dbReference>
<comment type="caution">
    <text evidence="10">The sequence shown here is derived from an EMBL/GenBank/DDBJ whole genome shotgun (WGS) entry which is preliminary data.</text>
</comment>
<dbReference type="GO" id="GO:0005737">
    <property type="term" value="C:cytoplasm"/>
    <property type="evidence" value="ECO:0007669"/>
    <property type="project" value="UniProtKB-SubCell"/>
</dbReference>
<dbReference type="Pfam" id="PF01171">
    <property type="entry name" value="ATP_bind_3"/>
    <property type="match status" value="1"/>
</dbReference>
<dbReference type="HAMAP" id="MF_01161">
    <property type="entry name" value="tRNA_Ile_lys_synt"/>
    <property type="match status" value="1"/>
</dbReference>
<gene>
    <name evidence="10" type="primary">tilS_1</name>
    <name evidence="8" type="synonym">tilS</name>
    <name evidence="10" type="ORF">CLMAG_01390</name>
</gene>
<dbReference type="InterPro" id="IPR012796">
    <property type="entry name" value="Lysidine-tRNA-synth_C"/>
</dbReference>
<evidence type="ECO:0000256" key="8">
    <source>
        <dbReference type="HAMAP-Rule" id="MF_01161"/>
    </source>
</evidence>
<comment type="domain">
    <text evidence="8">The N-terminal region contains the highly conserved SGGXDS motif, predicted to be a P-loop motif involved in ATP binding.</text>
</comment>
<evidence type="ECO:0000256" key="6">
    <source>
        <dbReference type="ARBA" id="ARBA00022840"/>
    </source>
</evidence>
<dbReference type="SMART" id="SM00977">
    <property type="entry name" value="TilS_C"/>
    <property type="match status" value="1"/>
</dbReference>
<comment type="catalytic activity">
    <reaction evidence="7 8">
        <text>cytidine(34) in tRNA(Ile2) + L-lysine + ATP = lysidine(34) in tRNA(Ile2) + AMP + diphosphate + H(+)</text>
        <dbReference type="Rhea" id="RHEA:43744"/>
        <dbReference type="Rhea" id="RHEA-COMP:10625"/>
        <dbReference type="Rhea" id="RHEA-COMP:10670"/>
        <dbReference type="ChEBI" id="CHEBI:15378"/>
        <dbReference type="ChEBI" id="CHEBI:30616"/>
        <dbReference type="ChEBI" id="CHEBI:32551"/>
        <dbReference type="ChEBI" id="CHEBI:33019"/>
        <dbReference type="ChEBI" id="CHEBI:82748"/>
        <dbReference type="ChEBI" id="CHEBI:83665"/>
        <dbReference type="ChEBI" id="CHEBI:456215"/>
        <dbReference type="EC" id="6.3.4.19"/>
    </reaction>
</comment>
<feature type="binding site" evidence="8">
    <location>
        <begin position="26"/>
        <end position="31"/>
    </location>
    <ligand>
        <name>ATP</name>
        <dbReference type="ChEBI" id="CHEBI:30616"/>
    </ligand>
</feature>
<evidence type="ECO:0000256" key="4">
    <source>
        <dbReference type="ARBA" id="ARBA00022694"/>
    </source>
</evidence>
<keyword evidence="6 8" id="KW-0067">ATP-binding</keyword>
<dbReference type="EC" id="6.3.4.19" evidence="8"/>
<evidence type="ECO:0000256" key="2">
    <source>
        <dbReference type="ARBA" id="ARBA00022490"/>
    </source>
</evidence>
<reference evidence="10 11" key="1">
    <citation type="submission" date="2016-04" db="EMBL/GenBank/DDBJ databases">
        <title>Genome sequence of Clostridium magnum DSM 2767.</title>
        <authorList>
            <person name="Poehlein A."/>
            <person name="Uhlig R."/>
            <person name="Fischer R."/>
            <person name="Bahl H."/>
            <person name="Daniel R."/>
        </authorList>
    </citation>
    <scope>NUCLEOTIDE SEQUENCE [LARGE SCALE GENOMIC DNA]</scope>
    <source>
        <strain evidence="10 11">DSM 2767</strain>
    </source>
</reference>
<dbReference type="SUPFAM" id="SSF52402">
    <property type="entry name" value="Adenine nucleotide alpha hydrolases-like"/>
    <property type="match status" value="1"/>
</dbReference>
<dbReference type="GO" id="GO:0032267">
    <property type="term" value="F:tRNA(Ile)-lysidine synthase activity"/>
    <property type="evidence" value="ECO:0007669"/>
    <property type="project" value="UniProtKB-EC"/>
</dbReference>
<evidence type="ECO:0000256" key="7">
    <source>
        <dbReference type="ARBA" id="ARBA00048539"/>
    </source>
</evidence>
<dbReference type="EMBL" id="LWAE01000001">
    <property type="protein sequence ID" value="KZL93128.1"/>
    <property type="molecule type" value="Genomic_DNA"/>
</dbReference>
<dbReference type="SUPFAM" id="SSF56037">
    <property type="entry name" value="PheT/TilS domain"/>
    <property type="match status" value="1"/>
</dbReference>
<comment type="subcellular location">
    <subcellularLocation>
        <location evidence="1 8">Cytoplasm</location>
    </subcellularLocation>
</comment>
<dbReference type="RefSeq" id="WP_066616544.1">
    <property type="nucleotide sequence ID" value="NZ_FQXL01000063.1"/>
</dbReference>
<dbReference type="InterPro" id="IPR012094">
    <property type="entry name" value="tRNA_Ile_lys_synt"/>
</dbReference>
<dbReference type="PANTHER" id="PTHR43033">
    <property type="entry name" value="TRNA(ILE)-LYSIDINE SYNTHASE-RELATED"/>
    <property type="match status" value="1"/>
</dbReference>
<dbReference type="Gene3D" id="3.40.50.620">
    <property type="entry name" value="HUPs"/>
    <property type="match status" value="1"/>
</dbReference>
<dbReference type="NCBIfam" id="TIGR02433">
    <property type="entry name" value="lysidine_TilS_C"/>
    <property type="match status" value="1"/>
</dbReference>
<evidence type="ECO:0000313" key="10">
    <source>
        <dbReference type="EMBL" id="KZL93128.1"/>
    </source>
</evidence>
<comment type="function">
    <text evidence="8">Ligates lysine onto the cytidine present at position 34 of the AUA codon-specific tRNA(Ile) that contains the anticodon CAU, in an ATP-dependent manner. Cytidine is converted to lysidine, thus changing the amino acid specificity of the tRNA from methionine to isoleucine.</text>
</comment>
<dbReference type="GO" id="GO:0005524">
    <property type="term" value="F:ATP binding"/>
    <property type="evidence" value="ECO:0007669"/>
    <property type="project" value="UniProtKB-UniRule"/>
</dbReference>
<keyword evidence="11" id="KW-1185">Reference proteome</keyword>
<feature type="domain" description="Lysidine-tRNA(Ile) synthetase C-terminal" evidence="9">
    <location>
        <begin position="383"/>
        <end position="455"/>
    </location>
</feature>
<dbReference type="PANTHER" id="PTHR43033:SF1">
    <property type="entry name" value="TRNA(ILE)-LYSIDINE SYNTHASE-RELATED"/>
    <property type="match status" value="1"/>
</dbReference>
<accession>A0A161X0Z1</accession>
<dbReference type="AlphaFoldDB" id="A0A161X0Z1"/>
<evidence type="ECO:0000256" key="5">
    <source>
        <dbReference type="ARBA" id="ARBA00022741"/>
    </source>
</evidence>
<dbReference type="OrthoDB" id="9807403at2"/>
<dbReference type="InterPro" id="IPR012795">
    <property type="entry name" value="tRNA_Ile_lys_synt_N"/>
</dbReference>
<dbReference type="PATRIC" id="fig|1121326.3.peg.119"/>
<dbReference type="InterPro" id="IPR014729">
    <property type="entry name" value="Rossmann-like_a/b/a_fold"/>
</dbReference>
<name>A0A161X0Z1_9CLOT</name>
<keyword evidence="2 8" id="KW-0963">Cytoplasm</keyword>
<evidence type="ECO:0000313" key="11">
    <source>
        <dbReference type="Proteomes" id="UP000076603"/>
    </source>
</evidence>
<keyword evidence="4 8" id="KW-0819">tRNA processing</keyword>